<dbReference type="Proteomes" id="UP000038045">
    <property type="component" value="Unplaced"/>
</dbReference>
<evidence type="ECO:0000313" key="1">
    <source>
        <dbReference type="Proteomes" id="UP000038045"/>
    </source>
</evidence>
<keyword evidence="1" id="KW-1185">Reference proteome</keyword>
<accession>A0A0N4Z724</accession>
<proteinExistence type="predicted"/>
<dbReference type="AlphaFoldDB" id="A0A0N4Z724"/>
<protein>
    <submittedName>
        <fullName evidence="2">CAS_CSE1 domain-containing protein</fullName>
    </submittedName>
</protein>
<reference evidence="2" key="1">
    <citation type="submission" date="2017-02" db="UniProtKB">
        <authorList>
            <consortium name="WormBaseParasite"/>
        </authorList>
    </citation>
    <scope>IDENTIFICATION</scope>
</reference>
<evidence type="ECO:0000313" key="2">
    <source>
        <dbReference type="WBParaSite" id="PTRK_0000297800.1"/>
    </source>
</evidence>
<name>A0A0N4Z724_PARTI</name>
<sequence>MNEARVQPCFTSIDEIIPYFKKNDEESQNICYKLYSNVSTALILELWDVLTKTYDSQIIPQHILGFTKQLHKFNILKKGDYENYKNLLLYHITQTSIIEDQMEINCLDFDFLKLILYLSKEPTYNDICDYFLKNHLEIQKTLQPHLVGPFKRFIKKILDEKRSKELYQYETKLRDDRLVYNELYTLYYHTVNDKVAEFEESLSLIEEQVNKYPDSIAKQMYLLSYIASQCLVVPNKGRMKGINLYKKLLSLILELVLAAEKNSNDSSVSKRIICVVTPFLQFIANSEKIIGYGDIFSRLIKVLIFLNNINGNDFLSLLNDNYPAFKNLADNFPGQWVSYLLGKNGFQSKFKNQLSLAPYKDNFDDSLLDSLYEPALNGFDVKGFKLKDSYTIYETMKTFRGELEEEMRNFTS</sequence>
<organism evidence="1 2">
    <name type="scientific">Parastrongyloides trichosuri</name>
    <name type="common">Possum-specific nematode worm</name>
    <dbReference type="NCBI Taxonomy" id="131310"/>
    <lineage>
        <taxon>Eukaryota</taxon>
        <taxon>Metazoa</taxon>
        <taxon>Ecdysozoa</taxon>
        <taxon>Nematoda</taxon>
        <taxon>Chromadorea</taxon>
        <taxon>Rhabditida</taxon>
        <taxon>Tylenchina</taxon>
        <taxon>Panagrolaimomorpha</taxon>
        <taxon>Strongyloidoidea</taxon>
        <taxon>Strongyloididae</taxon>
        <taxon>Parastrongyloides</taxon>
    </lineage>
</organism>
<dbReference type="WBParaSite" id="PTRK_0000297800.1">
    <property type="protein sequence ID" value="PTRK_0000297800.1"/>
    <property type="gene ID" value="PTRK_0000297800"/>
</dbReference>